<dbReference type="OrthoDB" id="9847935at2"/>
<dbReference type="HOGENOM" id="CLU_1727592_0_0_5"/>
<evidence type="ECO:0008006" key="4">
    <source>
        <dbReference type="Google" id="ProtNLM"/>
    </source>
</evidence>
<keyword evidence="1" id="KW-0812">Transmembrane</keyword>
<dbReference type="STRING" id="715226.ABI_15260"/>
<name>F4QJ23_9CAUL</name>
<keyword evidence="1" id="KW-1133">Transmembrane helix</keyword>
<evidence type="ECO:0000256" key="1">
    <source>
        <dbReference type="SAM" id="Phobius"/>
    </source>
</evidence>
<proteinExistence type="predicted"/>
<dbReference type="AlphaFoldDB" id="F4QJ23"/>
<dbReference type="Proteomes" id="UP000006512">
    <property type="component" value="Unassembled WGS sequence"/>
</dbReference>
<keyword evidence="3" id="KW-1185">Reference proteome</keyword>
<keyword evidence="1" id="KW-0472">Membrane</keyword>
<protein>
    <recommendedName>
        <fullName evidence="4">Transmembrane protein</fullName>
    </recommendedName>
</protein>
<dbReference type="RefSeq" id="WP_006272274.1">
    <property type="nucleotide sequence ID" value="NZ_GL883077.1"/>
</dbReference>
<organism evidence="2 3">
    <name type="scientific">Asticcacaulis biprosthecium C19</name>
    <dbReference type="NCBI Taxonomy" id="715226"/>
    <lineage>
        <taxon>Bacteria</taxon>
        <taxon>Pseudomonadati</taxon>
        <taxon>Pseudomonadota</taxon>
        <taxon>Alphaproteobacteria</taxon>
        <taxon>Caulobacterales</taxon>
        <taxon>Caulobacteraceae</taxon>
        <taxon>Asticcacaulis</taxon>
    </lineage>
</organism>
<evidence type="ECO:0000313" key="3">
    <source>
        <dbReference type="Proteomes" id="UP000006512"/>
    </source>
</evidence>
<gene>
    <name evidence="2" type="ORF">ABI_15260</name>
</gene>
<feature type="transmembrane region" description="Helical" evidence="1">
    <location>
        <begin position="129"/>
        <end position="150"/>
    </location>
</feature>
<dbReference type="EMBL" id="GL883077">
    <property type="protein sequence ID" value="EGF93086.1"/>
    <property type="molecule type" value="Genomic_DNA"/>
</dbReference>
<accession>F4QJ23</accession>
<sequence>MGQVIHLHHAGIFGRRVPVEAPFVRREVITTPSAQPAAVTPEAAGVYLASLPRESLTPRQARELALITASYLAKDEDARALLLRKADQVALGIPAPMSLPPVEAIDPVCSVQAVADGGGIDVRRKPVTLVPWILGLLAVAALLSVLPPLFS</sequence>
<evidence type="ECO:0000313" key="2">
    <source>
        <dbReference type="EMBL" id="EGF93086.1"/>
    </source>
</evidence>
<reference evidence="3" key="1">
    <citation type="submission" date="2011-03" db="EMBL/GenBank/DDBJ databases">
        <title>Draft genome sequence of Brevundimonas diminuta.</title>
        <authorList>
            <person name="Brown P.J.B."/>
            <person name="Buechlein A."/>
            <person name="Hemmerich C."/>
            <person name="Brun Y.V."/>
        </authorList>
    </citation>
    <scope>NUCLEOTIDE SEQUENCE [LARGE SCALE GENOMIC DNA]</scope>
    <source>
        <strain evidence="3">C19</strain>
    </source>
</reference>